<dbReference type="Pfam" id="PF11106">
    <property type="entry name" value="YjbE"/>
    <property type="match status" value="1"/>
</dbReference>
<keyword evidence="2" id="KW-0732">Signal</keyword>
<accession>A0A2S9I8F6</accession>
<reference evidence="3 4" key="1">
    <citation type="submission" date="2017-10" db="EMBL/GenBank/DDBJ databases">
        <title>Draft genome of two endophytic bacteria isolated from 'guarana' Paullinia cupana (Mart.) Ducke.</title>
        <authorList>
            <person name="Siqueira K.A."/>
            <person name="Liotti R.G."/>
            <person name="Mendes T.A."/>
            <person name="Soares M.A."/>
        </authorList>
    </citation>
    <scope>NUCLEOTIDE SEQUENCE [LARGE SCALE GENOMIC DNA]</scope>
    <source>
        <strain evidence="3 4">342</strain>
    </source>
</reference>
<organism evidence="3 4">
    <name type="scientific">Pantoea coffeiphila</name>
    <dbReference type="NCBI Taxonomy" id="1465635"/>
    <lineage>
        <taxon>Bacteria</taxon>
        <taxon>Pseudomonadati</taxon>
        <taxon>Pseudomonadota</taxon>
        <taxon>Gammaproteobacteria</taxon>
        <taxon>Enterobacterales</taxon>
        <taxon>Erwiniaceae</taxon>
        <taxon>Pantoea</taxon>
    </lineage>
</organism>
<proteinExistence type="predicted"/>
<dbReference type="RefSeq" id="WP_105594275.1">
    <property type="nucleotide sequence ID" value="NZ_PDET01000014.1"/>
</dbReference>
<feature type="compositionally biased region" description="Low complexity" evidence="1">
    <location>
        <begin position="67"/>
        <end position="80"/>
    </location>
</feature>
<dbReference type="Proteomes" id="UP000239181">
    <property type="component" value="Unassembled WGS sequence"/>
</dbReference>
<keyword evidence="4" id="KW-1185">Reference proteome</keyword>
<comment type="caution">
    <text evidence="3">The sequence shown here is derived from an EMBL/GenBank/DDBJ whole genome shotgun (WGS) entry which is preliminary data.</text>
</comment>
<sequence length="80" mass="7223">MKAKIAVFLVLSSLAAGVQAAPVEGGAAGEGAFGLSQGATDAIGVGAVAALAGIAIGAAGSGGNGSNTGTSTTTTTSTSR</sequence>
<feature type="chain" id="PRO_5015721395" description="Exopolysaccharide production protein YjbE" evidence="2">
    <location>
        <begin position="21"/>
        <end position="80"/>
    </location>
</feature>
<gene>
    <name evidence="3" type="ORF">CQW29_18825</name>
</gene>
<feature type="region of interest" description="Disordered" evidence="1">
    <location>
        <begin position="57"/>
        <end position="80"/>
    </location>
</feature>
<dbReference type="EMBL" id="PDET01000014">
    <property type="protein sequence ID" value="PRD14056.1"/>
    <property type="molecule type" value="Genomic_DNA"/>
</dbReference>
<name>A0A2S9I8F6_9GAMM</name>
<evidence type="ECO:0000256" key="2">
    <source>
        <dbReference type="SAM" id="SignalP"/>
    </source>
</evidence>
<evidence type="ECO:0000313" key="3">
    <source>
        <dbReference type="EMBL" id="PRD14056.1"/>
    </source>
</evidence>
<evidence type="ECO:0000313" key="4">
    <source>
        <dbReference type="Proteomes" id="UP000239181"/>
    </source>
</evidence>
<evidence type="ECO:0008006" key="5">
    <source>
        <dbReference type="Google" id="ProtNLM"/>
    </source>
</evidence>
<dbReference type="InterPro" id="IPR025858">
    <property type="entry name" value="YjbE"/>
</dbReference>
<feature type="signal peptide" evidence="2">
    <location>
        <begin position="1"/>
        <end position="20"/>
    </location>
</feature>
<dbReference type="AlphaFoldDB" id="A0A2S9I8F6"/>
<protein>
    <recommendedName>
        <fullName evidence="5">Exopolysaccharide production protein YjbE</fullName>
    </recommendedName>
</protein>
<evidence type="ECO:0000256" key="1">
    <source>
        <dbReference type="SAM" id="MobiDB-lite"/>
    </source>
</evidence>